<feature type="transmembrane region" description="Helical" evidence="10">
    <location>
        <begin position="365"/>
        <end position="393"/>
    </location>
</feature>
<feature type="non-terminal residue" evidence="11">
    <location>
        <position position="594"/>
    </location>
</feature>
<organism evidence="11 12">
    <name type="scientific">Cryphonectria parasitica (strain ATCC 38755 / EP155)</name>
    <dbReference type="NCBI Taxonomy" id="660469"/>
    <lineage>
        <taxon>Eukaryota</taxon>
        <taxon>Fungi</taxon>
        <taxon>Dikarya</taxon>
        <taxon>Ascomycota</taxon>
        <taxon>Pezizomycotina</taxon>
        <taxon>Sordariomycetes</taxon>
        <taxon>Sordariomycetidae</taxon>
        <taxon>Diaporthales</taxon>
        <taxon>Cryphonectriaceae</taxon>
        <taxon>Cryphonectria-Endothia species complex</taxon>
        <taxon>Cryphonectria</taxon>
    </lineage>
</organism>
<evidence type="ECO:0000256" key="5">
    <source>
        <dbReference type="ARBA" id="ARBA00022692"/>
    </source>
</evidence>
<evidence type="ECO:0000256" key="9">
    <source>
        <dbReference type="ARBA" id="ARBA00023180"/>
    </source>
</evidence>
<dbReference type="AlphaFoldDB" id="A0A9P4Y4F9"/>
<dbReference type="GO" id="GO:0043332">
    <property type="term" value="C:mating projection tip"/>
    <property type="evidence" value="ECO:0007669"/>
    <property type="project" value="UniProtKB-UniRule"/>
</dbReference>
<keyword evidence="4 10" id="KW-1003">Cell membrane</keyword>
<evidence type="ECO:0000256" key="3">
    <source>
        <dbReference type="ARBA" id="ARBA00010780"/>
    </source>
</evidence>
<comment type="caution">
    <text evidence="10">Lacks conserved residue(s) required for the propagation of feature annotation.</text>
</comment>
<feature type="transmembrane region" description="Helical" evidence="10">
    <location>
        <begin position="288"/>
        <end position="307"/>
    </location>
</feature>
<feature type="transmembrane region" description="Helical" evidence="10">
    <location>
        <begin position="573"/>
        <end position="592"/>
    </location>
</feature>
<comment type="caution">
    <text evidence="11">The sequence shown here is derived from an EMBL/GenBank/DDBJ whole genome shotgun (WGS) entry which is preliminary data.</text>
</comment>
<evidence type="ECO:0000256" key="2">
    <source>
        <dbReference type="ARBA" id="ARBA00004651"/>
    </source>
</evidence>
<evidence type="ECO:0000256" key="6">
    <source>
        <dbReference type="ARBA" id="ARBA00022971"/>
    </source>
</evidence>
<evidence type="ECO:0000313" key="11">
    <source>
        <dbReference type="EMBL" id="KAF3765990.1"/>
    </source>
</evidence>
<proteinExistence type="inferred from homology"/>
<keyword evidence="7 10" id="KW-1133">Transmembrane helix</keyword>
<dbReference type="RefSeq" id="XP_040776951.1">
    <property type="nucleotide sequence ID" value="XM_040915758.1"/>
</dbReference>
<keyword evidence="6 10" id="KW-0184">Conjugation</keyword>
<dbReference type="Proteomes" id="UP000803844">
    <property type="component" value="Unassembled WGS sequence"/>
</dbReference>
<evidence type="ECO:0000256" key="7">
    <source>
        <dbReference type="ARBA" id="ARBA00022989"/>
    </source>
</evidence>
<dbReference type="GeneID" id="63832887"/>
<dbReference type="OrthoDB" id="5356111at2759"/>
<protein>
    <recommendedName>
        <fullName evidence="10">Plasma membrane fusion protein PRM1</fullName>
    </recommendedName>
</protein>
<feature type="non-terminal residue" evidence="11">
    <location>
        <position position="1"/>
    </location>
</feature>
<evidence type="ECO:0000256" key="4">
    <source>
        <dbReference type="ARBA" id="ARBA00022475"/>
    </source>
</evidence>
<comment type="function">
    <text evidence="1 10">Involved in cell fusion during mating by stabilizing the plasma membrane fusion event.</text>
</comment>
<evidence type="ECO:0000313" key="12">
    <source>
        <dbReference type="Proteomes" id="UP000803844"/>
    </source>
</evidence>
<dbReference type="PANTHER" id="PTHR31030:SF1">
    <property type="entry name" value="PLASMA MEMBRANE FUSION PROTEIN PRM1"/>
    <property type="match status" value="1"/>
</dbReference>
<comment type="subcellular location">
    <subcellularLocation>
        <location evidence="2 10">Cell membrane</location>
        <topology evidence="2 10">Multi-pass membrane protein</topology>
    </subcellularLocation>
</comment>
<dbReference type="GO" id="GO:0005886">
    <property type="term" value="C:plasma membrane"/>
    <property type="evidence" value="ECO:0007669"/>
    <property type="project" value="UniProtKB-SubCell"/>
</dbReference>
<evidence type="ECO:0000256" key="1">
    <source>
        <dbReference type="ARBA" id="ARBA00002512"/>
    </source>
</evidence>
<reference evidence="11" key="1">
    <citation type="journal article" date="2020" name="Phytopathology">
        <title>Genome sequence of the chestnut blight fungus Cryphonectria parasitica EP155: A fundamental resource for an archetypical invasive plant pathogen.</title>
        <authorList>
            <person name="Crouch J.A."/>
            <person name="Dawe A."/>
            <person name="Aerts A."/>
            <person name="Barry K."/>
            <person name="Churchill A.C.L."/>
            <person name="Grimwood J."/>
            <person name="Hillman B."/>
            <person name="Milgroom M.G."/>
            <person name="Pangilinan J."/>
            <person name="Smith M."/>
            <person name="Salamov A."/>
            <person name="Schmutz J."/>
            <person name="Yadav J."/>
            <person name="Grigoriev I.V."/>
            <person name="Nuss D."/>
        </authorList>
    </citation>
    <scope>NUCLEOTIDE SEQUENCE</scope>
    <source>
        <strain evidence="11">EP155</strain>
    </source>
</reference>
<dbReference type="PANTHER" id="PTHR31030">
    <property type="entry name" value="PLASMA MEMBRANE FUSION PROTEIN PRM1"/>
    <property type="match status" value="1"/>
</dbReference>
<keyword evidence="9" id="KW-0325">Glycoprotein</keyword>
<keyword evidence="8 10" id="KW-0472">Membrane</keyword>
<dbReference type="EMBL" id="MU032347">
    <property type="protein sequence ID" value="KAF3765990.1"/>
    <property type="molecule type" value="Genomic_DNA"/>
</dbReference>
<evidence type="ECO:0000256" key="10">
    <source>
        <dbReference type="RuleBase" id="RU366035"/>
    </source>
</evidence>
<feature type="transmembrane region" description="Helical" evidence="10">
    <location>
        <begin position="20"/>
        <end position="37"/>
    </location>
</feature>
<dbReference type="GO" id="GO:0032220">
    <property type="term" value="P:plasma membrane fusion involved in cytogamy"/>
    <property type="evidence" value="ECO:0007669"/>
    <property type="project" value="TreeGrafter"/>
</dbReference>
<dbReference type="InterPro" id="IPR026777">
    <property type="entry name" value="PRM1"/>
</dbReference>
<keyword evidence="5 10" id="KW-0812">Transmembrane</keyword>
<accession>A0A9P4Y4F9</accession>
<name>A0A9P4Y4F9_CRYP1</name>
<gene>
    <name evidence="11" type="ORF">M406DRAFT_227067</name>
</gene>
<keyword evidence="12" id="KW-1185">Reference proteome</keyword>
<sequence length="594" mass="64246">ITPYLGLRARLSQVPINRWTVLLLLVLVRMLILFAQLNTNLVSAQQEATAACSKVEDIGSTLASMPHYLSAGVNKLVAGGVTDTVRGLVKLLIMIVNAVMQTIMFFINFEYGTIACVADDFIHGLITVASDTIGALLKELSEGLKDIANGLSSAVSGVDDAIKGIENTVNSIPFAPHIDWPDLDALDSGIASLKNYQGIDANQTVAAINRFNQTVPDFDQLETDVQSVINIPFKAVELLLNESIGNWTMDPSVFPTASKQTLTFCTGNDVLTQFFEALFTVVKDAKTIAIVSLILAAILAAVVMAWWEVKRYHRSVAMAQTTLHRREPMDIVYIASRPLTARTGLWIAEKVSADPRRQMLIRWCIAYATTYTALFVLSLAVAGALSVLCQFLVMRAVQKEAPALTQVGGFVTEVIDRLEGISTSWANESNQAIASFQDDINGKVLVYVSNATDAVVNVINVFENKTEQILGEALGTVPQLENFANGLLDCILIDKLDEVKDGMEWIHQHAQVSFPAFPTDIFSLGITANSSSAGDNSSVFSLLASSGNNTADDITGAVDKVVTALRTSIITEGLIALVLMLIYIAYVFFAVAQA</sequence>
<evidence type="ECO:0000256" key="8">
    <source>
        <dbReference type="ARBA" id="ARBA00023136"/>
    </source>
</evidence>
<comment type="similarity">
    <text evidence="3 10">Belongs to the PRM1 family.</text>
</comment>